<keyword evidence="4" id="KW-0408">Iron</keyword>
<dbReference type="InterPro" id="IPR051198">
    <property type="entry name" value="BchE-like"/>
</dbReference>
<evidence type="ECO:0000256" key="4">
    <source>
        <dbReference type="ARBA" id="ARBA00023004"/>
    </source>
</evidence>
<evidence type="ECO:0000256" key="5">
    <source>
        <dbReference type="ARBA" id="ARBA00023014"/>
    </source>
</evidence>
<keyword evidence="8" id="KW-1185">Reference proteome</keyword>
<organism evidence="7 8">
    <name type="scientific">Polaribacter marinus</name>
    <dbReference type="NCBI Taxonomy" id="2916838"/>
    <lineage>
        <taxon>Bacteria</taxon>
        <taxon>Pseudomonadati</taxon>
        <taxon>Bacteroidota</taxon>
        <taxon>Flavobacteriia</taxon>
        <taxon>Flavobacteriales</taxon>
        <taxon>Flavobacteriaceae</taxon>
    </lineage>
</organism>
<protein>
    <submittedName>
        <fullName evidence="7">Radical SAM protein</fullName>
    </submittedName>
</protein>
<dbReference type="PROSITE" id="PS51918">
    <property type="entry name" value="RADICAL_SAM"/>
    <property type="match status" value="1"/>
</dbReference>
<name>A0A9X1VQA4_9FLAO</name>
<dbReference type="Proteomes" id="UP001139369">
    <property type="component" value="Unassembled WGS sequence"/>
</dbReference>
<dbReference type="SUPFAM" id="SSF102114">
    <property type="entry name" value="Radical SAM enzymes"/>
    <property type="match status" value="1"/>
</dbReference>
<sequence>MKLDLIFAPQHDPGFPHSALPHLKGFLMRELPEIEVKCHDLNHLFYKSVIGSDYNLVLNDFRHNVDKSNSIEECISNVLDFEKFTQSKFDLWSLKHDGFRLTLRSLDAPHSRTKIEEIIKFSENVTPFDSLFGKYLQESDADVFGINLSVEDQILPSFRLVFLIRELKPKAKIIWGGALLSRVFPVFGNSLKHYFDFIIIREGEMPLASLLKYLLGKNKFPKNDDKIKAAEDIKNCSVVRDFEKDTTQVTDISITGGQIFEDYDVDNYWNLTKMLPLLSSRKCYWGKCKFCTIHESWDPKKRILDYKVVLREISNLVNEYSIRDFRFVDEASPPNLLKDLSKGILEARLDINFEIYGIAEKRFLNQSFVSQLGLSGCVQSYFGLESIDKDLIKQMGKKINQSDSISQIFKNCAESGIHVYSYALFGYPGATEKANKATTKFIINELNLHTATIGSFVPVIGSPFALENKNSLVHENGFTEDFSVFIDENQMSYSGRELGNKEAKKALREVLESRPDLALTTLFNDESRYYLSKKFGANFAQKVDVSKLNTLRGEHSIIDFAIRQRIDRGH</sequence>
<comment type="cofactor">
    <cofactor evidence="1">
        <name>[4Fe-4S] cluster</name>
        <dbReference type="ChEBI" id="CHEBI:49883"/>
    </cofactor>
</comment>
<dbReference type="SFLD" id="SFLDG01082">
    <property type="entry name" value="B12-binding_domain_containing"/>
    <property type="match status" value="1"/>
</dbReference>
<dbReference type="Gene3D" id="3.20.20.70">
    <property type="entry name" value="Aldolase class I"/>
    <property type="match status" value="1"/>
</dbReference>
<dbReference type="SMART" id="SM00729">
    <property type="entry name" value="Elp3"/>
    <property type="match status" value="1"/>
</dbReference>
<accession>A0A9X1VQA4</accession>
<evidence type="ECO:0000256" key="2">
    <source>
        <dbReference type="ARBA" id="ARBA00022691"/>
    </source>
</evidence>
<dbReference type="InterPro" id="IPR058240">
    <property type="entry name" value="rSAM_sf"/>
</dbReference>
<dbReference type="Gene3D" id="3.40.50.280">
    <property type="entry name" value="Cobalamin-binding domain"/>
    <property type="match status" value="1"/>
</dbReference>
<evidence type="ECO:0000313" key="7">
    <source>
        <dbReference type="EMBL" id="MCI2230331.1"/>
    </source>
</evidence>
<gene>
    <name evidence="7" type="ORF">MC378_14220</name>
</gene>
<dbReference type="PANTHER" id="PTHR43409">
    <property type="entry name" value="ANAEROBIC MAGNESIUM-PROTOPORPHYRIN IX MONOMETHYL ESTER CYCLASE-RELATED"/>
    <property type="match status" value="1"/>
</dbReference>
<keyword evidence="2" id="KW-0949">S-adenosyl-L-methionine</keyword>
<evidence type="ECO:0000259" key="6">
    <source>
        <dbReference type="PROSITE" id="PS51918"/>
    </source>
</evidence>
<comment type="caution">
    <text evidence="7">The sequence shown here is derived from an EMBL/GenBank/DDBJ whole genome shotgun (WGS) entry which is preliminary data.</text>
</comment>
<dbReference type="InterPro" id="IPR013785">
    <property type="entry name" value="Aldolase_TIM"/>
</dbReference>
<evidence type="ECO:0000256" key="1">
    <source>
        <dbReference type="ARBA" id="ARBA00001966"/>
    </source>
</evidence>
<reference evidence="7" key="1">
    <citation type="submission" date="2022-02" db="EMBL/GenBank/DDBJ databases">
        <title>Polaribacter sp. MSW13, isolated from seawater.</title>
        <authorList>
            <person name="Kristyanto S."/>
            <person name="Jung J."/>
            <person name="Jeon C.O."/>
        </authorList>
    </citation>
    <scope>NUCLEOTIDE SEQUENCE</scope>
    <source>
        <strain evidence="7">MSW13</strain>
    </source>
</reference>
<dbReference type="RefSeq" id="WP_242179441.1">
    <property type="nucleotide sequence ID" value="NZ_JAKQYM010000015.1"/>
</dbReference>
<dbReference type="GO" id="GO:0051536">
    <property type="term" value="F:iron-sulfur cluster binding"/>
    <property type="evidence" value="ECO:0007669"/>
    <property type="project" value="UniProtKB-KW"/>
</dbReference>
<feature type="domain" description="Radical SAM core" evidence="6">
    <location>
        <begin position="269"/>
        <end position="496"/>
    </location>
</feature>
<dbReference type="AlphaFoldDB" id="A0A9X1VQA4"/>
<dbReference type="EMBL" id="JAKQYM010000015">
    <property type="protein sequence ID" value="MCI2230331.1"/>
    <property type="molecule type" value="Genomic_DNA"/>
</dbReference>
<dbReference type="GO" id="GO:0003824">
    <property type="term" value="F:catalytic activity"/>
    <property type="evidence" value="ECO:0007669"/>
    <property type="project" value="InterPro"/>
</dbReference>
<dbReference type="Pfam" id="PF04055">
    <property type="entry name" value="Radical_SAM"/>
    <property type="match status" value="1"/>
</dbReference>
<keyword evidence="5" id="KW-0411">Iron-sulfur</keyword>
<evidence type="ECO:0000256" key="3">
    <source>
        <dbReference type="ARBA" id="ARBA00022723"/>
    </source>
</evidence>
<dbReference type="InterPro" id="IPR006638">
    <property type="entry name" value="Elp3/MiaA/NifB-like_rSAM"/>
</dbReference>
<keyword evidence="3" id="KW-0479">Metal-binding</keyword>
<dbReference type="GO" id="GO:0046872">
    <property type="term" value="F:metal ion binding"/>
    <property type="evidence" value="ECO:0007669"/>
    <property type="project" value="UniProtKB-KW"/>
</dbReference>
<dbReference type="InterPro" id="IPR007197">
    <property type="entry name" value="rSAM"/>
</dbReference>
<proteinExistence type="predicted"/>
<evidence type="ECO:0000313" key="8">
    <source>
        <dbReference type="Proteomes" id="UP001139369"/>
    </source>
</evidence>
<dbReference type="SFLD" id="SFLDS00029">
    <property type="entry name" value="Radical_SAM"/>
    <property type="match status" value="1"/>
</dbReference>